<accession>A0ABN5B705</accession>
<reference evidence="1 2" key="1">
    <citation type="submission" date="2017-03" db="EMBL/GenBank/DDBJ databases">
        <title>Complete genome sequence of Blastomonas fulva degrading microcsystin LR.</title>
        <authorList>
            <person name="Lee H.-g."/>
            <person name="Jin L."/>
            <person name="oh H.-M."/>
        </authorList>
    </citation>
    <scope>NUCLEOTIDE SEQUENCE [LARGE SCALE GENOMIC DNA]</scope>
    <source>
        <strain evidence="1 2">T2</strain>
    </source>
</reference>
<keyword evidence="2" id="KW-1185">Reference proteome</keyword>
<protein>
    <recommendedName>
        <fullName evidence="3">PE domain-containing protein</fullName>
    </recommendedName>
</protein>
<dbReference type="Proteomes" id="UP000258016">
    <property type="component" value="Chromosome"/>
</dbReference>
<evidence type="ECO:0000313" key="1">
    <source>
        <dbReference type="EMBL" id="ASR50927.1"/>
    </source>
</evidence>
<evidence type="ECO:0000313" key="2">
    <source>
        <dbReference type="Proteomes" id="UP000258016"/>
    </source>
</evidence>
<dbReference type="RefSeq" id="WP_117351752.1">
    <property type="nucleotide sequence ID" value="NZ_CP020083.1"/>
</dbReference>
<dbReference type="EMBL" id="CP020083">
    <property type="protein sequence ID" value="ASR50927.1"/>
    <property type="molecule type" value="Genomic_DNA"/>
</dbReference>
<dbReference type="GeneID" id="303484952"/>
<proteinExistence type="predicted"/>
<name>A0ABN5B705_9SPHN</name>
<sequence>MDDAEPDPSPDEIPIEQALDALARGLAGVTAAVDGFAEPQQNLLARDYSADLALIHESCEGMRGAIAASGRRVRHEADAAISNIRKDMQNAVGDFNSRMASVGAVQQQN</sequence>
<gene>
    <name evidence="1" type="ORF">B5J99_05100</name>
</gene>
<organism evidence="1 2">
    <name type="scientific">Blastomonas fulva</name>
    <dbReference type="NCBI Taxonomy" id="1550728"/>
    <lineage>
        <taxon>Bacteria</taxon>
        <taxon>Pseudomonadati</taxon>
        <taxon>Pseudomonadota</taxon>
        <taxon>Alphaproteobacteria</taxon>
        <taxon>Sphingomonadales</taxon>
        <taxon>Sphingomonadaceae</taxon>
        <taxon>Blastomonas</taxon>
    </lineage>
</organism>
<evidence type="ECO:0008006" key="3">
    <source>
        <dbReference type="Google" id="ProtNLM"/>
    </source>
</evidence>